<protein>
    <recommendedName>
        <fullName evidence="1">YjiS-like domain-containing protein</fullName>
    </recommendedName>
</protein>
<dbReference type="InterPro" id="IPR009506">
    <property type="entry name" value="YjiS-like"/>
</dbReference>
<feature type="domain" description="YjiS-like" evidence="1">
    <location>
        <begin position="45"/>
        <end position="77"/>
    </location>
</feature>
<organism evidence="2 3">
    <name type="scientific">Rhodovibrio sodomensis</name>
    <dbReference type="NCBI Taxonomy" id="1088"/>
    <lineage>
        <taxon>Bacteria</taxon>
        <taxon>Pseudomonadati</taxon>
        <taxon>Pseudomonadota</taxon>
        <taxon>Alphaproteobacteria</taxon>
        <taxon>Rhodospirillales</taxon>
        <taxon>Rhodovibrionaceae</taxon>
        <taxon>Rhodovibrio</taxon>
    </lineage>
</organism>
<sequence>MTDKTGVVDQIDMRAIERIARHERAKAFARAGAWLGAQLSPLVAPLRRHAAYVRTCQEMELLDDRSLRDIGVSRLDIPAIARRAALRQMPRFGWRERAELARLGEDVAVPGAVTTGTVRRAANDAGVPKVPLARRTAA</sequence>
<accession>A0ABS1D7X0</accession>
<dbReference type="EMBL" id="NRRL01000001">
    <property type="protein sequence ID" value="MBK1666523.1"/>
    <property type="molecule type" value="Genomic_DNA"/>
</dbReference>
<gene>
    <name evidence="2" type="ORF">CKO28_00515</name>
</gene>
<evidence type="ECO:0000313" key="2">
    <source>
        <dbReference type="EMBL" id="MBK1666523.1"/>
    </source>
</evidence>
<dbReference type="RefSeq" id="WP_200338574.1">
    <property type="nucleotide sequence ID" value="NZ_NRRL01000001.1"/>
</dbReference>
<evidence type="ECO:0000259" key="1">
    <source>
        <dbReference type="Pfam" id="PF06568"/>
    </source>
</evidence>
<reference evidence="2 3" key="1">
    <citation type="journal article" date="2020" name="Microorganisms">
        <title>Osmotic Adaptation and Compatible Solute Biosynthesis of Phototrophic Bacteria as Revealed from Genome Analyses.</title>
        <authorList>
            <person name="Imhoff J.F."/>
            <person name="Rahn T."/>
            <person name="Kunzel S."/>
            <person name="Keller A."/>
            <person name="Neulinger S.C."/>
        </authorList>
    </citation>
    <scope>NUCLEOTIDE SEQUENCE [LARGE SCALE GENOMIC DNA]</scope>
    <source>
        <strain evidence="2 3">DSM 9895</strain>
    </source>
</reference>
<evidence type="ECO:0000313" key="3">
    <source>
        <dbReference type="Proteomes" id="UP001296873"/>
    </source>
</evidence>
<dbReference type="Proteomes" id="UP001296873">
    <property type="component" value="Unassembled WGS sequence"/>
</dbReference>
<comment type="caution">
    <text evidence="2">The sequence shown here is derived from an EMBL/GenBank/DDBJ whole genome shotgun (WGS) entry which is preliminary data.</text>
</comment>
<keyword evidence="3" id="KW-1185">Reference proteome</keyword>
<proteinExistence type="predicted"/>
<dbReference type="Pfam" id="PF06568">
    <property type="entry name" value="YjiS-like"/>
    <property type="match status" value="1"/>
</dbReference>
<name>A0ABS1D7X0_9PROT</name>